<dbReference type="InterPro" id="IPR015269">
    <property type="entry name" value="UPF0029_Impact_C"/>
</dbReference>
<dbReference type="InterPro" id="IPR001498">
    <property type="entry name" value="Impact_N"/>
</dbReference>
<dbReference type="PROSITE" id="PS00910">
    <property type="entry name" value="UPF0029"/>
    <property type="match status" value="1"/>
</dbReference>
<evidence type="ECO:0000313" key="4">
    <source>
        <dbReference type="EMBL" id="RHA18026.1"/>
    </source>
</evidence>
<evidence type="ECO:0000313" key="5">
    <source>
        <dbReference type="Proteomes" id="UP000284779"/>
    </source>
</evidence>
<evidence type="ECO:0000259" key="3">
    <source>
        <dbReference type="Pfam" id="PF09186"/>
    </source>
</evidence>
<dbReference type="InterPro" id="IPR015796">
    <property type="entry name" value="Impact_YigZ-like"/>
</dbReference>
<dbReference type="SUPFAM" id="SSF54980">
    <property type="entry name" value="EF-G C-terminal domain-like"/>
    <property type="match status" value="1"/>
</dbReference>
<dbReference type="SUPFAM" id="SSF54211">
    <property type="entry name" value="Ribosomal protein S5 domain 2-like"/>
    <property type="match status" value="1"/>
</dbReference>
<dbReference type="AlphaFoldDB" id="A0A413R7F7"/>
<keyword evidence="5" id="KW-1185">Reference proteome</keyword>
<dbReference type="InterPro" id="IPR036956">
    <property type="entry name" value="Impact_N_sf"/>
</dbReference>
<gene>
    <name evidence="4" type="ORF">DW944_08135</name>
</gene>
<dbReference type="Gene3D" id="3.30.70.240">
    <property type="match status" value="1"/>
</dbReference>
<dbReference type="InterPro" id="IPR020568">
    <property type="entry name" value="Ribosomal_Su5_D2-typ_SF"/>
</dbReference>
<dbReference type="GO" id="GO:0006446">
    <property type="term" value="P:regulation of translational initiation"/>
    <property type="evidence" value="ECO:0007669"/>
    <property type="project" value="TreeGrafter"/>
</dbReference>
<comment type="similarity">
    <text evidence="1">Belongs to the IMPACT family.</text>
</comment>
<dbReference type="Gene3D" id="3.30.230.30">
    <property type="entry name" value="Impact, N-terminal domain"/>
    <property type="match status" value="1"/>
</dbReference>
<proteinExistence type="inferred from homology"/>
<dbReference type="PANTHER" id="PTHR16301:SF20">
    <property type="entry name" value="IMPACT FAMILY MEMBER YIGZ"/>
    <property type="match status" value="1"/>
</dbReference>
<dbReference type="Pfam" id="PF01205">
    <property type="entry name" value="Impact_N"/>
    <property type="match status" value="1"/>
</dbReference>
<protein>
    <submittedName>
        <fullName evidence="4">YigZ family protein</fullName>
    </submittedName>
</protein>
<dbReference type="NCBIfam" id="TIGR00257">
    <property type="entry name" value="IMPACT_YIGZ"/>
    <property type="match status" value="1"/>
</dbReference>
<dbReference type="EMBL" id="QSFD01000007">
    <property type="protein sequence ID" value="RHA18026.1"/>
    <property type="molecule type" value="Genomic_DNA"/>
</dbReference>
<dbReference type="GO" id="GO:0005737">
    <property type="term" value="C:cytoplasm"/>
    <property type="evidence" value="ECO:0007669"/>
    <property type="project" value="TreeGrafter"/>
</dbReference>
<dbReference type="Proteomes" id="UP000284779">
    <property type="component" value="Unassembled WGS sequence"/>
</dbReference>
<evidence type="ECO:0000259" key="2">
    <source>
        <dbReference type="Pfam" id="PF01205"/>
    </source>
</evidence>
<dbReference type="PANTHER" id="PTHR16301">
    <property type="entry name" value="IMPACT-RELATED"/>
    <property type="match status" value="1"/>
</dbReference>
<feature type="domain" description="UPF0029" evidence="3">
    <location>
        <begin position="140"/>
        <end position="195"/>
    </location>
</feature>
<reference evidence="4 5" key="1">
    <citation type="submission" date="2018-08" db="EMBL/GenBank/DDBJ databases">
        <title>A genome reference for cultivated species of the human gut microbiota.</title>
        <authorList>
            <person name="Zou Y."/>
            <person name="Xue W."/>
            <person name="Luo G."/>
        </authorList>
    </citation>
    <scope>NUCLEOTIDE SEQUENCE [LARGE SCALE GENOMIC DNA]</scope>
    <source>
        <strain evidence="4 5">AM44-11BH</strain>
    </source>
</reference>
<dbReference type="InterPro" id="IPR020569">
    <property type="entry name" value="UPF0029_Impact_CS"/>
</dbReference>
<sequence length="213" mass="24067">MELEKFIIKEGGQGEIVEKKSRFIATVLPIDTEEEALQYIEKIKKKYWDARHNCFAFVIGSNNEIQRFSDDGEPQGTAGKPILETLLNENLHNTLIVVTRYFGGTLLGTGGLVRAYGQSSKEGIRNSVIQKVCEGISFKLTVDYNSIGKIKYIMGQMGITDAQEEYGQNVVLSILMKKDEYNEFNTKVTDATGGKAVFDDEEDREYREEVKEK</sequence>
<feature type="domain" description="Impact N-terminal" evidence="2">
    <location>
        <begin position="19"/>
        <end position="122"/>
    </location>
</feature>
<name>A0A413R7F7_9FIRM</name>
<dbReference type="InterPro" id="IPR023582">
    <property type="entry name" value="Impact"/>
</dbReference>
<accession>A0A413R7F7</accession>
<dbReference type="Pfam" id="PF09186">
    <property type="entry name" value="DUF1949"/>
    <property type="match status" value="1"/>
</dbReference>
<comment type="caution">
    <text evidence="4">The sequence shown here is derived from an EMBL/GenBank/DDBJ whole genome shotgun (WGS) entry which is preliminary data.</text>
</comment>
<dbReference type="InterPro" id="IPR035647">
    <property type="entry name" value="EFG_III/V"/>
</dbReference>
<evidence type="ECO:0000256" key="1">
    <source>
        <dbReference type="ARBA" id="ARBA00007665"/>
    </source>
</evidence>
<organism evidence="4 5">
    <name type="scientific">Eubacterium ventriosum</name>
    <dbReference type="NCBI Taxonomy" id="39496"/>
    <lineage>
        <taxon>Bacteria</taxon>
        <taxon>Bacillati</taxon>
        <taxon>Bacillota</taxon>
        <taxon>Clostridia</taxon>
        <taxon>Eubacteriales</taxon>
        <taxon>Eubacteriaceae</taxon>
        <taxon>Eubacterium</taxon>
    </lineage>
</organism>